<comment type="caution">
    <text evidence="1">The sequence shown here is derived from an EMBL/GenBank/DDBJ whole genome shotgun (WGS) entry which is preliminary data.</text>
</comment>
<protein>
    <submittedName>
        <fullName evidence="1">Uncharacterized protein</fullName>
    </submittedName>
</protein>
<accession>A0A0F9EHV0</accession>
<name>A0A0F9EHV0_9ZZZZ</name>
<proteinExistence type="predicted"/>
<evidence type="ECO:0000313" key="1">
    <source>
        <dbReference type="EMBL" id="KKL44465.1"/>
    </source>
</evidence>
<dbReference type="AlphaFoldDB" id="A0A0F9EHV0"/>
<reference evidence="1" key="1">
    <citation type="journal article" date="2015" name="Nature">
        <title>Complex archaea that bridge the gap between prokaryotes and eukaryotes.</title>
        <authorList>
            <person name="Spang A."/>
            <person name="Saw J.H."/>
            <person name="Jorgensen S.L."/>
            <person name="Zaremba-Niedzwiedzka K."/>
            <person name="Martijn J."/>
            <person name="Lind A.E."/>
            <person name="van Eijk R."/>
            <person name="Schleper C."/>
            <person name="Guy L."/>
            <person name="Ettema T.J."/>
        </authorList>
    </citation>
    <scope>NUCLEOTIDE SEQUENCE</scope>
</reference>
<dbReference type="EMBL" id="LAZR01034750">
    <property type="protein sequence ID" value="KKL44465.1"/>
    <property type="molecule type" value="Genomic_DNA"/>
</dbReference>
<feature type="non-terminal residue" evidence="1">
    <location>
        <position position="88"/>
    </location>
</feature>
<organism evidence="1">
    <name type="scientific">marine sediment metagenome</name>
    <dbReference type="NCBI Taxonomy" id="412755"/>
    <lineage>
        <taxon>unclassified sequences</taxon>
        <taxon>metagenomes</taxon>
        <taxon>ecological metagenomes</taxon>
    </lineage>
</organism>
<gene>
    <name evidence="1" type="ORF">LCGC14_2365430</name>
</gene>
<sequence length="88" mass="10374">MQSAQMPTTYDPVSGTIVQLPPNPEDFQSAKNQYQQCMDRMPTHNEDCQEKWELIIEARENDRSWFVGGEKREVFLSDSRYEAFLRVE</sequence>